<dbReference type="OrthoDB" id="9792218at2"/>
<keyword evidence="1" id="KW-0812">Transmembrane</keyword>
<dbReference type="AlphaFoldDB" id="A0A1H2LK16"/>
<feature type="transmembrane region" description="Helical" evidence="1">
    <location>
        <begin position="84"/>
        <end position="103"/>
    </location>
</feature>
<evidence type="ECO:0000259" key="2">
    <source>
        <dbReference type="Pfam" id="PF00924"/>
    </source>
</evidence>
<dbReference type="Proteomes" id="UP000198825">
    <property type="component" value="Chromosome I"/>
</dbReference>
<feature type="transmembrane region" description="Helical" evidence="1">
    <location>
        <begin position="12"/>
        <end position="34"/>
    </location>
</feature>
<dbReference type="GO" id="GO:0016020">
    <property type="term" value="C:membrane"/>
    <property type="evidence" value="ECO:0007669"/>
    <property type="project" value="InterPro"/>
</dbReference>
<dbReference type="STRING" id="546874.SAMN04488544_0377"/>
<gene>
    <name evidence="3" type="ORF">SAMN04488544_0377</name>
</gene>
<dbReference type="RefSeq" id="WP_091072886.1">
    <property type="nucleotide sequence ID" value="NZ_LT629799.1"/>
</dbReference>
<dbReference type="InterPro" id="IPR006685">
    <property type="entry name" value="MscS_channel_2nd"/>
</dbReference>
<feature type="domain" description="Mechanosensitive ion channel MscS" evidence="2">
    <location>
        <begin position="179"/>
        <end position="245"/>
    </location>
</feature>
<evidence type="ECO:0000313" key="3">
    <source>
        <dbReference type="EMBL" id="SDU81357.1"/>
    </source>
</evidence>
<dbReference type="EMBL" id="LT629799">
    <property type="protein sequence ID" value="SDU81357.1"/>
    <property type="molecule type" value="Genomic_DNA"/>
</dbReference>
<reference evidence="4" key="1">
    <citation type="submission" date="2016-10" db="EMBL/GenBank/DDBJ databases">
        <authorList>
            <person name="Varghese N."/>
            <person name="Submissions S."/>
        </authorList>
    </citation>
    <scope>NUCLEOTIDE SEQUENCE [LARGE SCALE GENOMIC DNA]</scope>
    <source>
        <strain evidence="4">DSM 21743</strain>
    </source>
</reference>
<dbReference type="SUPFAM" id="SSF50182">
    <property type="entry name" value="Sm-like ribonucleoproteins"/>
    <property type="match status" value="1"/>
</dbReference>
<keyword evidence="4" id="KW-1185">Reference proteome</keyword>
<protein>
    <submittedName>
        <fullName evidence="3">Small-conductance mechanosensitive channel</fullName>
    </submittedName>
</protein>
<feature type="transmembrane region" description="Helical" evidence="1">
    <location>
        <begin position="46"/>
        <end position="64"/>
    </location>
</feature>
<keyword evidence="1" id="KW-0472">Membrane</keyword>
<name>A0A1H2LK16_9ACTN</name>
<keyword evidence="1" id="KW-1133">Transmembrane helix</keyword>
<dbReference type="InterPro" id="IPR010920">
    <property type="entry name" value="LSM_dom_sf"/>
</dbReference>
<proteinExistence type="predicted"/>
<accession>A0A1H2LK16</accession>
<dbReference type="PANTHER" id="PTHR30566:SF25">
    <property type="entry name" value="INNER MEMBRANE PROTEIN"/>
    <property type="match status" value="1"/>
</dbReference>
<feature type="transmembrane region" description="Helical" evidence="1">
    <location>
        <begin position="129"/>
        <end position="151"/>
    </location>
</feature>
<dbReference type="Gene3D" id="1.10.287.1260">
    <property type="match status" value="1"/>
</dbReference>
<evidence type="ECO:0000313" key="4">
    <source>
        <dbReference type="Proteomes" id="UP000198825"/>
    </source>
</evidence>
<evidence type="ECO:0000256" key="1">
    <source>
        <dbReference type="SAM" id="Phobius"/>
    </source>
</evidence>
<feature type="transmembrane region" description="Helical" evidence="1">
    <location>
        <begin position="157"/>
        <end position="176"/>
    </location>
</feature>
<dbReference type="Pfam" id="PF00924">
    <property type="entry name" value="MS_channel_2nd"/>
    <property type="match status" value="1"/>
</dbReference>
<organism evidence="3 4">
    <name type="scientific">Microlunatus sagamiharensis</name>
    <dbReference type="NCBI Taxonomy" id="546874"/>
    <lineage>
        <taxon>Bacteria</taxon>
        <taxon>Bacillati</taxon>
        <taxon>Actinomycetota</taxon>
        <taxon>Actinomycetes</taxon>
        <taxon>Propionibacteriales</taxon>
        <taxon>Propionibacteriaceae</taxon>
        <taxon>Microlunatus</taxon>
    </lineage>
</organism>
<sequence>MAVTFTDFALTLLLALLVTLVGVVVVHVVATLLARRWPLVGFLSRSTATAFRLLAVVLVIAVVVRTSRPQQVPPNIWEGVELVLRLASIGAVAWFVGALLLYFEDLGLQRYRTDVSDNRNARRLRTQVLVIRRLTVALVVLIALGAALLSFPGVRAVGASLLASAGLLSVVGAVAAQSTLANVFAGIQLAFSDAIRIDDVVVVDQQWGRIEELTLSYVVVHLWDDRRLVLPSGYFTKEPYENWTRRTSELVGAVELDLDWRVDVDGLRTRLDEILATTALWDGRSSSLAVTDATGGFVRVRVLVSATDASTLFDLRCRVREGLVAWARDHAEAGGLPRQRVELVAPAPRAEVEPPASLVTPS</sequence>
<dbReference type="PANTHER" id="PTHR30566">
    <property type="entry name" value="YNAI-RELATED MECHANOSENSITIVE ION CHANNEL"/>
    <property type="match status" value="1"/>
</dbReference>
<dbReference type="GO" id="GO:0055085">
    <property type="term" value="P:transmembrane transport"/>
    <property type="evidence" value="ECO:0007669"/>
    <property type="project" value="InterPro"/>
</dbReference>